<dbReference type="SUPFAM" id="SSF56925">
    <property type="entry name" value="OMPA-like"/>
    <property type="match status" value="1"/>
</dbReference>
<organism evidence="2 3">
    <name type="scientific">Celeribacter baekdonensis</name>
    <dbReference type="NCBI Taxonomy" id="875171"/>
    <lineage>
        <taxon>Bacteria</taxon>
        <taxon>Pseudomonadati</taxon>
        <taxon>Pseudomonadota</taxon>
        <taxon>Alphaproteobacteria</taxon>
        <taxon>Rhodobacterales</taxon>
        <taxon>Roseobacteraceae</taxon>
        <taxon>Celeribacter</taxon>
    </lineage>
</organism>
<keyword evidence="1" id="KW-0732">Signal</keyword>
<gene>
    <name evidence="2" type="ORF">SAMN04488117_10179</name>
</gene>
<evidence type="ECO:0000256" key="1">
    <source>
        <dbReference type="SAM" id="SignalP"/>
    </source>
</evidence>
<dbReference type="AlphaFoldDB" id="A0A1G7FGM4"/>
<dbReference type="OrthoDB" id="7842578at2"/>
<dbReference type="RefSeq" id="WP_074639989.1">
    <property type="nucleotide sequence ID" value="NZ_FNBL01000001.1"/>
</dbReference>
<evidence type="ECO:0000313" key="3">
    <source>
        <dbReference type="Proteomes" id="UP000182284"/>
    </source>
</evidence>
<dbReference type="Proteomes" id="UP000182284">
    <property type="component" value="Unassembled WGS sequence"/>
</dbReference>
<name>A0A1G7FGM4_9RHOB</name>
<reference evidence="2 3" key="1">
    <citation type="submission" date="2016-10" db="EMBL/GenBank/DDBJ databases">
        <authorList>
            <person name="de Groot N.N."/>
        </authorList>
    </citation>
    <scope>NUCLEOTIDE SEQUENCE [LARGE SCALE GENOMIC DNA]</scope>
    <source>
        <strain evidence="2 3">DSM 27375</strain>
    </source>
</reference>
<feature type="signal peptide" evidence="1">
    <location>
        <begin position="1"/>
        <end position="29"/>
    </location>
</feature>
<protein>
    <submittedName>
        <fullName evidence="2">Opacity protein</fullName>
    </submittedName>
</protein>
<dbReference type="Gene3D" id="2.40.160.20">
    <property type="match status" value="1"/>
</dbReference>
<dbReference type="EMBL" id="FNBL01000001">
    <property type="protein sequence ID" value="SDE75076.1"/>
    <property type="molecule type" value="Genomic_DNA"/>
</dbReference>
<sequence length="272" mass="28601">MKPITHISCLAPLALSVALTAAMTTPLTAAPDNLPGAGLASVTYGPYLRAEFGMATTDINDGSWQPHGYPSDPQVNFDLSGEDGSFGTVAMGFDWMNGYRFDLGMTFSESMSVTGPCASASDGSSCAIHADITSASLKTNALMGSLYYSPLEAAGKNTTFNPFVVVGLGLANNKVGDWTRTNDSLVTGVDRSFEGDSSTSLAYSLGFGASWQVTKPGQWPVILEASYRYYNFGTAQGGSTPIDSGQPPVSPLTFDVDNQVVSIGVRVPLQRM</sequence>
<evidence type="ECO:0000313" key="2">
    <source>
        <dbReference type="EMBL" id="SDE75076.1"/>
    </source>
</evidence>
<feature type="chain" id="PRO_5010336056" evidence="1">
    <location>
        <begin position="30"/>
        <end position="272"/>
    </location>
</feature>
<dbReference type="InterPro" id="IPR011250">
    <property type="entry name" value="OMP/PagP_B-barrel"/>
</dbReference>
<proteinExistence type="predicted"/>
<accession>A0A1G7FGM4</accession>